<protein>
    <recommendedName>
        <fullName evidence="5">Enterobactin synthase component D</fullName>
    </recommendedName>
    <alternativeName>
        <fullName evidence="8">4'-phosphopantetheinyl transferase EntD</fullName>
    </alternativeName>
    <alternativeName>
        <fullName evidence="9">Enterochelin synthase D</fullName>
    </alternativeName>
</protein>
<dbReference type="EMBL" id="VZPE01000026">
    <property type="protein sequence ID" value="KAB0564348.1"/>
    <property type="molecule type" value="Genomic_DNA"/>
</dbReference>
<dbReference type="PANTHER" id="PTHR38096:SF1">
    <property type="entry name" value="ENTEROBACTIN SYNTHASE COMPONENT D"/>
    <property type="match status" value="1"/>
</dbReference>
<dbReference type="AlphaFoldDB" id="A0A643ESW9"/>
<proteinExistence type="inferred from homology"/>
<feature type="binding site" evidence="12">
    <location>
        <position position="75"/>
    </location>
    <ligand>
        <name>CoA</name>
        <dbReference type="ChEBI" id="CHEBI:57287"/>
    </ligand>
</feature>
<evidence type="ECO:0000256" key="1">
    <source>
        <dbReference type="ARBA" id="ARBA00003937"/>
    </source>
</evidence>
<feature type="binding site" evidence="12">
    <location>
        <position position="184"/>
    </location>
    <ligand>
        <name>CoA</name>
        <dbReference type="ChEBI" id="CHEBI:57287"/>
    </ligand>
</feature>
<evidence type="ECO:0000256" key="2">
    <source>
        <dbReference type="ARBA" id="ARBA00004993"/>
    </source>
</evidence>
<evidence type="ECO:0000256" key="12">
    <source>
        <dbReference type="PIRSR" id="PIRSR603542-1"/>
    </source>
</evidence>
<accession>A0A643ESW9</accession>
<evidence type="ECO:0000256" key="10">
    <source>
        <dbReference type="ARBA" id="ARBA00049176"/>
    </source>
</evidence>
<reference evidence="16" key="1">
    <citation type="submission" date="2019-09" db="EMBL/GenBank/DDBJ databases">
        <title>Draft genome sequences of 48 bacterial type strains from the CCUG.</title>
        <authorList>
            <person name="Tunovic T."/>
            <person name="Pineiro-Iglesias B."/>
            <person name="Unosson C."/>
            <person name="Inganas E."/>
            <person name="Ohlen M."/>
            <person name="Cardew S."/>
            <person name="Jensie-Markopoulos S."/>
            <person name="Salva-Serra F."/>
            <person name="Jaen-Luchoro D."/>
            <person name="Karlsson R."/>
            <person name="Svensson-Stadler L."/>
            <person name="Chun J."/>
            <person name="Moore E."/>
        </authorList>
    </citation>
    <scope>NUCLEOTIDE SEQUENCE</scope>
    <source>
        <strain evidence="16">CCUG 50899</strain>
    </source>
</reference>
<dbReference type="GO" id="GO:0008897">
    <property type="term" value="F:holo-[acyl-carrier-protein] synthase activity"/>
    <property type="evidence" value="ECO:0007669"/>
    <property type="project" value="InterPro"/>
</dbReference>
<dbReference type="Pfam" id="PF17837">
    <property type="entry name" value="4PPT_N"/>
    <property type="match status" value="1"/>
</dbReference>
<dbReference type="InterPro" id="IPR037143">
    <property type="entry name" value="4-PPantetheinyl_Trfase_dom_sf"/>
</dbReference>
<name>A0A643ESW9_9HYPH</name>
<dbReference type="SUPFAM" id="SSF56214">
    <property type="entry name" value="4'-phosphopantetheinyl transferase"/>
    <property type="match status" value="1"/>
</dbReference>
<dbReference type="InterPro" id="IPR003542">
    <property type="entry name" value="Enbac_synth_compD-like"/>
</dbReference>
<dbReference type="UniPathway" id="UPA00017"/>
<evidence type="ECO:0000256" key="9">
    <source>
        <dbReference type="ARBA" id="ARBA00031996"/>
    </source>
</evidence>
<evidence type="ECO:0000256" key="7">
    <source>
        <dbReference type="ARBA" id="ARBA00023191"/>
    </source>
</evidence>
<dbReference type="InterPro" id="IPR008278">
    <property type="entry name" value="4-PPantetheinyl_Trfase_dom"/>
</dbReference>
<dbReference type="RefSeq" id="WP_128094594.1">
    <property type="nucleotide sequence ID" value="NZ_JBHEEN010000020.1"/>
</dbReference>
<evidence type="ECO:0000256" key="11">
    <source>
        <dbReference type="ARBA" id="ARBA00049191"/>
    </source>
</evidence>
<comment type="catalytic activity">
    <reaction evidence="11">
        <text>apo-[peptidyl-carrier protein] + CoA = holo-[peptidyl-carrier protein] + adenosine 3',5'-bisphosphate + H(+)</text>
        <dbReference type="Rhea" id="RHEA:46228"/>
        <dbReference type="Rhea" id="RHEA-COMP:11479"/>
        <dbReference type="Rhea" id="RHEA-COMP:11480"/>
        <dbReference type="ChEBI" id="CHEBI:15378"/>
        <dbReference type="ChEBI" id="CHEBI:29999"/>
        <dbReference type="ChEBI" id="CHEBI:57287"/>
        <dbReference type="ChEBI" id="CHEBI:58343"/>
        <dbReference type="ChEBI" id="CHEBI:64479"/>
    </reaction>
</comment>
<keyword evidence="7" id="KW-0259">Enterobactin biosynthesis</keyword>
<feature type="binding site" evidence="12">
    <location>
        <position position="83"/>
    </location>
    <ligand>
        <name>CoA</name>
        <dbReference type="ChEBI" id="CHEBI:57287"/>
    </ligand>
</feature>
<dbReference type="GO" id="GO:0009366">
    <property type="term" value="C:enterobactin synthetase complex"/>
    <property type="evidence" value="ECO:0007669"/>
    <property type="project" value="InterPro"/>
</dbReference>
<comment type="catalytic activity">
    <reaction evidence="10">
        <text>apo-[aryl-carrier protein] + CoA = holo-[aryl-carrier protein] + adenosine 3',5'-bisphosphate + H(+)</text>
        <dbReference type="Rhea" id="RHEA:48404"/>
        <dbReference type="Rhea" id="RHEA-COMP:15903"/>
        <dbReference type="Rhea" id="RHEA-COMP:17557"/>
        <dbReference type="ChEBI" id="CHEBI:15378"/>
        <dbReference type="ChEBI" id="CHEBI:29999"/>
        <dbReference type="ChEBI" id="CHEBI:57287"/>
        <dbReference type="ChEBI" id="CHEBI:58343"/>
        <dbReference type="ChEBI" id="CHEBI:64479"/>
    </reaction>
</comment>
<evidence type="ECO:0000256" key="8">
    <source>
        <dbReference type="ARBA" id="ARBA00029894"/>
    </source>
</evidence>
<dbReference type="PANTHER" id="PTHR38096">
    <property type="entry name" value="ENTEROBACTIN SYNTHASE COMPONENT D"/>
    <property type="match status" value="1"/>
</dbReference>
<dbReference type="GO" id="GO:0005886">
    <property type="term" value="C:plasma membrane"/>
    <property type="evidence" value="ECO:0007669"/>
    <property type="project" value="TreeGrafter"/>
</dbReference>
<keyword evidence="13" id="KW-0479">Metal-binding</keyword>
<evidence type="ECO:0000313" key="16">
    <source>
        <dbReference type="EMBL" id="KAB0564348.1"/>
    </source>
</evidence>
<organism evidence="16">
    <name type="scientific">Brucella pituitosa</name>
    <dbReference type="NCBI Taxonomy" id="571256"/>
    <lineage>
        <taxon>Bacteria</taxon>
        <taxon>Pseudomonadati</taxon>
        <taxon>Pseudomonadota</taxon>
        <taxon>Alphaproteobacteria</taxon>
        <taxon>Hyphomicrobiales</taxon>
        <taxon>Brucellaceae</taxon>
        <taxon>Brucella/Ochrobactrum group</taxon>
        <taxon>Brucella</taxon>
    </lineage>
</organism>
<keyword evidence="6 16" id="KW-0808">Transferase</keyword>
<evidence type="ECO:0000256" key="4">
    <source>
        <dbReference type="ARBA" id="ARBA00011503"/>
    </source>
</evidence>
<comment type="subunit">
    <text evidence="4">EntB, EntD, EntE, and EntF form a multienzyme complex called enterobactin synthase.</text>
</comment>
<evidence type="ECO:0000256" key="3">
    <source>
        <dbReference type="ARBA" id="ARBA00008342"/>
    </source>
</evidence>
<comment type="similarity">
    <text evidence="3">Belongs to the P-Pant transferase superfamily. EntD family.</text>
</comment>
<evidence type="ECO:0000256" key="6">
    <source>
        <dbReference type="ARBA" id="ARBA00022679"/>
    </source>
</evidence>
<comment type="pathway">
    <text evidence="2">Siderophore biosynthesis; enterobactin biosynthesis.</text>
</comment>
<comment type="function">
    <text evidence="1">Involved in the biosynthesis of the siderophore enterobactin (enterochelin), which is a macrocyclic trimeric lactone of N-(2,3-dihydroxybenzoyl)-serine. The serine trilactone serves as a scaffolding for the three catechol functionalities that provide hexadentate coordination for the tightly ligated iron(2+) atoms. Plays an essential role in the assembly of the enterobactin by catalyzing the transfer of the 4'-phosphopantetheine (Ppant) moiety from coenzyme A to the apo-domains of both EntB (ArCP domain) and EntF (PCP domain) to yield their holo-forms which make them competent for the activation of 2,3-dihydroxybenzoate (DHB) and L-serine, respectively.</text>
</comment>
<feature type="domain" description="4'-phosphopantetheinyl transferase N-terminal" evidence="15">
    <location>
        <begin position="68"/>
        <end position="119"/>
    </location>
</feature>
<sequence>MIEVHQHILTDILVPMREQACENSLPFFTSLFLGSISPDVTLCFAQFDADRFDTTAEGFNQIIAQAGLSHAVRKRQIEFYAGRCLARCAIGIHKLPRGATGAPVWPVGRTGAISHIAQSVALIEGVRNRRLGVDVQEILHGTELQAVSSLALNANERTWLEGEPLLRQTELITIAFSAKEAVFKALAAEIDGRPDFCVAEMLPLTGRLNTLRLQLVTPLADHLPIGTILKAYFGWFEDEVITWIDETRPTCLL</sequence>
<dbReference type="PRINTS" id="PR01399">
    <property type="entry name" value="ENTSNTHTASED"/>
</dbReference>
<dbReference type="InterPro" id="IPR041354">
    <property type="entry name" value="4PPT_N"/>
</dbReference>
<feature type="binding site" evidence="12">
    <location>
        <position position="134"/>
    </location>
    <ligand>
        <name>CoA</name>
        <dbReference type="ChEBI" id="CHEBI:57287"/>
    </ligand>
</feature>
<feature type="binding site" evidence="13">
    <location>
        <position position="134"/>
    </location>
    <ligand>
        <name>Mg(2+)</name>
        <dbReference type="ChEBI" id="CHEBI:18420"/>
    </ligand>
</feature>
<comment type="cofactor">
    <cofactor evidence="13">
        <name>Mg(2+)</name>
        <dbReference type="ChEBI" id="CHEBI:18420"/>
    </cofactor>
</comment>
<gene>
    <name evidence="16" type="ORF">F7Q93_24560</name>
</gene>
<dbReference type="Pfam" id="PF01648">
    <property type="entry name" value="ACPS"/>
    <property type="match status" value="1"/>
</dbReference>
<feature type="binding site" evidence="12">
    <location>
        <begin position="114"/>
        <end position="115"/>
    </location>
    <ligand>
        <name>CoA</name>
        <dbReference type="ChEBI" id="CHEBI:57287"/>
    </ligand>
</feature>
<evidence type="ECO:0000259" key="14">
    <source>
        <dbReference type="Pfam" id="PF01648"/>
    </source>
</evidence>
<comment type="caution">
    <text evidence="16">The sequence shown here is derived from an EMBL/GenBank/DDBJ whole genome shotgun (WGS) entry which is preliminary data.</text>
</comment>
<feature type="binding site" evidence="12">
    <location>
        <position position="180"/>
    </location>
    <ligand>
        <name>CoA</name>
        <dbReference type="ChEBI" id="CHEBI:57287"/>
    </ligand>
</feature>
<evidence type="ECO:0000259" key="15">
    <source>
        <dbReference type="Pfam" id="PF17837"/>
    </source>
</evidence>
<feature type="domain" description="4'-phosphopantetheinyl transferase" evidence="14">
    <location>
        <begin position="131"/>
        <end position="212"/>
    </location>
</feature>
<evidence type="ECO:0000256" key="13">
    <source>
        <dbReference type="PIRSR" id="PIRSR603542-2"/>
    </source>
</evidence>
<dbReference type="GO" id="GO:0000287">
    <property type="term" value="F:magnesium ion binding"/>
    <property type="evidence" value="ECO:0007669"/>
    <property type="project" value="InterPro"/>
</dbReference>
<keyword evidence="13" id="KW-0460">Magnesium</keyword>
<dbReference type="GO" id="GO:0009239">
    <property type="term" value="P:enterobactin biosynthetic process"/>
    <property type="evidence" value="ECO:0007669"/>
    <property type="project" value="UniProtKB-UniPathway"/>
</dbReference>
<evidence type="ECO:0000256" key="5">
    <source>
        <dbReference type="ARBA" id="ARBA00019087"/>
    </source>
</evidence>